<keyword evidence="3" id="KW-0804">Transcription</keyword>
<dbReference type="PROSITE" id="PS01124">
    <property type="entry name" value="HTH_ARAC_FAMILY_2"/>
    <property type="match status" value="1"/>
</dbReference>
<evidence type="ECO:0000256" key="2">
    <source>
        <dbReference type="ARBA" id="ARBA00023125"/>
    </source>
</evidence>
<dbReference type="PANTHER" id="PTHR46796">
    <property type="entry name" value="HTH-TYPE TRANSCRIPTIONAL ACTIVATOR RHAS-RELATED"/>
    <property type="match status" value="1"/>
</dbReference>
<sequence length="307" mass="33995">MTSAKHAADSAVPPQDLPQVRLRFFLPSAELSRYVTTYYHMEITPSGDGKLEDYLHPEWGNIRIGLGGDLAAGVGTEALAPVPRFVATGPTSLSTRFSVSSGRFWGIGLLPLGWLKFVNAPARLYADRFVDGGADPAFAMFAPLTRSLFGENADLDAEAKRIDTHMAALVGQRLNDEDAVTKVHSALVNTQIATVSELAEQADMSVRSLERFSRKAFGFTPKLLLRRQRFLRSLSEFMLDPSLSWLKTMDHLYHDQAHFVRDFKRFMSMTPNQYRDLPHPILMAAVRGRAEAAGQTMQGLHDPGTSS</sequence>
<feature type="domain" description="HTH araC/xylS-type" evidence="4">
    <location>
        <begin position="177"/>
        <end position="277"/>
    </location>
</feature>
<dbReference type="GO" id="GO:0003700">
    <property type="term" value="F:DNA-binding transcription factor activity"/>
    <property type="evidence" value="ECO:0007669"/>
    <property type="project" value="InterPro"/>
</dbReference>
<dbReference type="SMART" id="SM00342">
    <property type="entry name" value="HTH_ARAC"/>
    <property type="match status" value="1"/>
</dbReference>
<dbReference type="InterPro" id="IPR050204">
    <property type="entry name" value="AraC_XylS_family_regulators"/>
</dbReference>
<dbReference type="PANTHER" id="PTHR46796:SF13">
    <property type="entry name" value="HTH-TYPE TRANSCRIPTIONAL ACTIVATOR RHAS"/>
    <property type="match status" value="1"/>
</dbReference>
<accession>A0A844ZWC6</accession>
<proteinExistence type="predicted"/>
<name>A0A844ZWC6_9SPHN</name>
<dbReference type="AlphaFoldDB" id="A0A844ZWC6"/>
<dbReference type="OrthoDB" id="2559672at2"/>
<evidence type="ECO:0000313" key="5">
    <source>
        <dbReference type="EMBL" id="MXO91256.1"/>
    </source>
</evidence>
<dbReference type="GO" id="GO:0043565">
    <property type="term" value="F:sequence-specific DNA binding"/>
    <property type="evidence" value="ECO:0007669"/>
    <property type="project" value="InterPro"/>
</dbReference>
<evidence type="ECO:0000256" key="3">
    <source>
        <dbReference type="ARBA" id="ARBA00023163"/>
    </source>
</evidence>
<evidence type="ECO:0000313" key="6">
    <source>
        <dbReference type="Proteomes" id="UP000442714"/>
    </source>
</evidence>
<gene>
    <name evidence="5" type="ORF">GRI41_10505</name>
</gene>
<dbReference type="EMBL" id="WTYX01000002">
    <property type="protein sequence ID" value="MXO91256.1"/>
    <property type="molecule type" value="Genomic_DNA"/>
</dbReference>
<organism evidence="5 6">
    <name type="scientific">Pontixanthobacter aquaemixtae</name>
    <dbReference type="NCBI Taxonomy" id="1958940"/>
    <lineage>
        <taxon>Bacteria</taxon>
        <taxon>Pseudomonadati</taxon>
        <taxon>Pseudomonadota</taxon>
        <taxon>Alphaproteobacteria</taxon>
        <taxon>Sphingomonadales</taxon>
        <taxon>Erythrobacteraceae</taxon>
        <taxon>Pontixanthobacter</taxon>
    </lineage>
</organism>
<keyword evidence="2" id="KW-0238">DNA-binding</keyword>
<dbReference type="InterPro" id="IPR018060">
    <property type="entry name" value="HTH_AraC"/>
</dbReference>
<keyword evidence="1" id="KW-0805">Transcription regulation</keyword>
<keyword evidence="6" id="KW-1185">Reference proteome</keyword>
<protein>
    <submittedName>
        <fullName evidence="5">Helix-turn-helix domain-containing protein</fullName>
    </submittedName>
</protein>
<dbReference type="Pfam" id="PF12833">
    <property type="entry name" value="HTH_18"/>
    <property type="match status" value="1"/>
</dbReference>
<comment type="caution">
    <text evidence="5">The sequence shown here is derived from an EMBL/GenBank/DDBJ whole genome shotgun (WGS) entry which is preliminary data.</text>
</comment>
<dbReference type="Gene3D" id="1.10.10.60">
    <property type="entry name" value="Homeodomain-like"/>
    <property type="match status" value="1"/>
</dbReference>
<dbReference type="Proteomes" id="UP000442714">
    <property type="component" value="Unassembled WGS sequence"/>
</dbReference>
<evidence type="ECO:0000259" key="4">
    <source>
        <dbReference type="PROSITE" id="PS01124"/>
    </source>
</evidence>
<dbReference type="RefSeq" id="WP_160604959.1">
    <property type="nucleotide sequence ID" value="NZ_WTYX01000002.1"/>
</dbReference>
<reference evidence="5 6" key="1">
    <citation type="submission" date="2019-12" db="EMBL/GenBank/DDBJ databases">
        <title>Genomic-based taxomic classification of the family Erythrobacteraceae.</title>
        <authorList>
            <person name="Xu L."/>
        </authorList>
    </citation>
    <scope>NUCLEOTIDE SEQUENCE [LARGE SCALE GENOMIC DNA]</scope>
    <source>
        <strain evidence="5 6">KCTC 52763</strain>
    </source>
</reference>
<evidence type="ECO:0000256" key="1">
    <source>
        <dbReference type="ARBA" id="ARBA00023015"/>
    </source>
</evidence>